<organism evidence="1 2">
    <name type="scientific">Pisolithus microcarpus 441</name>
    <dbReference type="NCBI Taxonomy" id="765257"/>
    <lineage>
        <taxon>Eukaryota</taxon>
        <taxon>Fungi</taxon>
        <taxon>Dikarya</taxon>
        <taxon>Basidiomycota</taxon>
        <taxon>Agaricomycotina</taxon>
        <taxon>Agaricomycetes</taxon>
        <taxon>Agaricomycetidae</taxon>
        <taxon>Boletales</taxon>
        <taxon>Sclerodermatineae</taxon>
        <taxon>Pisolithaceae</taxon>
        <taxon>Pisolithus</taxon>
    </lineage>
</organism>
<reference evidence="1 2" key="1">
    <citation type="submission" date="2014-04" db="EMBL/GenBank/DDBJ databases">
        <authorList>
            <consortium name="DOE Joint Genome Institute"/>
            <person name="Kuo A."/>
            <person name="Kohler A."/>
            <person name="Costa M.D."/>
            <person name="Nagy L.G."/>
            <person name="Floudas D."/>
            <person name="Copeland A."/>
            <person name="Barry K.W."/>
            <person name="Cichocki N."/>
            <person name="Veneault-Fourrey C."/>
            <person name="LaButti K."/>
            <person name="Lindquist E.A."/>
            <person name="Lipzen A."/>
            <person name="Lundell T."/>
            <person name="Morin E."/>
            <person name="Murat C."/>
            <person name="Sun H."/>
            <person name="Tunlid A."/>
            <person name="Henrissat B."/>
            <person name="Grigoriev I.V."/>
            <person name="Hibbett D.S."/>
            <person name="Martin F."/>
            <person name="Nordberg H.P."/>
            <person name="Cantor M.N."/>
            <person name="Hua S.X."/>
        </authorList>
    </citation>
    <scope>NUCLEOTIDE SEQUENCE [LARGE SCALE GENOMIC DNA]</scope>
    <source>
        <strain evidence="1 2">441</strain>
    </source>
</reference>
<gene>
    <name evidence="1" type="ORF">PISMIDRAFT_122776</name>
</gene>
<protein>
    <submittedName>
        <fullName evidence="1">Uncharacterized protein</fullName>
    </submittedName>
</protein>
<dbReference type="AlphaFoldDB" id="A0A0C9XGG3"/>
<dbReference type="HOGENOM" id="CLU_000288_138_6_1"/>
<dbReference type="Proteomes" id="UP000054018">
    <property type="component" value="Unassembled WGS sequence"/>
</dbReference>
<accession>A0A0C9XGG3</accession>
<keyword evidence="2" id="KW-1185">Reference proteome</keyword>
<evidence type="ECO:0000313" key="1">
    <source>
        <dbReference type="EMBL" id="KIK11395.1"/>
    </source>
</evidence>
<dbReference type="OrthoDB" id="2684694at2759"/>
<sequence>MEIYIAELRSKLSREVALSISNQIDRLPPARFGTRRLHLPCIVFSVRKLDIHGRRSDNEKVYHAKVSGLGDVEFTTTDDLTPGKQKTLVFAHPWIRYIRGPSIVSSHLGTAVPRVGGYTRALQIIARLGQPFNALLLVQQPNGEYKRIAAENEIVVPGLGTNITRKNIRAQVLEIL</sequence>
<dbReference type="STRING" id="765257.A0A0C9XGG3"/>
<name>A0A0C9XGG3_9AGAM</name>
<evidence type="ECO:0000313" key="2">
    <source>
        <dbReference type="Proteomes" id="UP000054018"/>
    </source>
</evidence>
<dbReference type="EMBL" id="KN834227">
    <property type="protein sequence ID" value="KIK11395.1"/>
    <property type="molecule type" value="Genomic_DNA"/>
</dbReference>
<reference evidence="2" key="2">
    <citation type="submission" date="2015-01" db="EMBL/GenBank/DDBJ databases">
        <title>Evolutionary Origins and Diversification of the Mycorrhizal Mutualists.</title>
        <authorList>
            <consortium name="DOE Joint Genome Institute"/>
            <consortium name="Mycorrhizal Genomics Consortium"/>
            <person name="Kohler A."/>
            <person name="Kuo A."/>
            <person name="Nagy L.G."/>
            <person name="Floudas D."/>
            <person name="Copeland A."/>
            <person name="Barry K.W."/>
            <person name="Cichocki N."/>
            <person name="Veneault-Fourrey C."/>
            <person name="LaButti K."/>
            <person name="Lindquist E.A."/>
            <person name="Lipzen A."/>
            <person name="Lundell T."/>
            <person name="Morin E."/>
            <person name="Murat C."/>
            <person name="Riley R."/>
            <person name="Ohm R."/>
            <person name="Sun H."/>
            <person name="Tunlid A."/>
            <person name="Henrissat B."/>
            <person name="Grigoriev I.V."/>
            <person name="Hibbett D.S."/>
            <person name="Martin F."/>
        </authorList>
    </citation>
    <scope>NUCLEOTIDE SEQUENCE [LARGE SCALE GENOMIC DNA]</scope>
    <source>
        <strain evidence="2">441</strain>
    </source>
</reference>
<proteinExistence type="predicted"/>